<reference evidence="3" key="2">
    <citation type="submission" date="2024-02" db="EMBL/GenBank/DDBJ databases">
        <authorList>
            <consortium name="Clinical and Environmental Microbiology Branch: Whole genome sequencing antimicrobial resistance pathogens in the healthcare setting"/>
        </authorList>
    </citation>
    <scope>NUCLEOTIDE SEQUENCE</scope>
    <source>
        <strain evidence="3">2020GO-00142</strain>
    </source>
</reference>
<reference evidence="4 5" key="1">
    <citation type="submission" date="2021-04" db="EMBL/GenBank/DDBJ databases">
        <title>Determining the burden of carbapenem-resistant Enterobacterales from a tertiary public heath setting in Bangladesh: a clinical, epidemiological, and molecular study.</title>
        <authorList>
            <person name="Farzana R."/>
            <person name="Walsh T.R."/>
        </authorList>
    </citation>
    <scope>NUCLEOTIDE SEQUENCE [LARGE SCALE GENOMIC DNA]</scope>
    <source>
        <strain evidence="5">dmpro_s316</strain>
        <strain evidence="4">Dmpro_s316</strain>
    </source>
</reference>
<evidence type="ECO:0000313" key="3">
    <source>
        <dbReference type="EMBL" id="EMP9431368.1"/>
    </source>
</evidence>
<dbReference type="Proteomes" id="UP001495779">
    <property type="component" value="Unassembled WGS sequence"/>
</dbReference>
<keyword evidence="1" id="KW-0812">Transmembrane</keyword>
<sequence>MNPPKSRIAHSLICLSAFVAWYLSPFFVLLMPDANNLLTSAYAFPFISILLMLPCALICWSYYQKRFNLMPIGKIDWQALILPIFALIGLMFLNALFGVEEEWVKSVSHISGLVFFLYVIALIIAAPIGEEIIFRGFLLNAGMWYGARGKWLAILASSFLFSSVHSQYTSFSTFIILMIMGAIFCHVRIHTRTLIAPILLHALNNTAAVLFMSTMSF</sequence>
<gene>
    <name evidence="3" type="ORF">JRA39_000360</name>
    <name evidence="4" type="ORF">KDV35_03455</name>
</gene>
<feature type="transmembrane region" description="Helical" evidence="1">
    <location>
        <begin position="42"/>
        <end position="63"/>
    </location>
</feature>
<dbReference type="GO" id="GO:0008237">
    <property type="term" value="F:metallopeptidase activity"/>
    <property type="evidence" value="ECO:0007669"/>
    <property type="project" value="UniProtKB-KW"/>
</dbReference>
<keyword evidence="1" id="KW-0472">Membrane</keyword>
<dbReference type="EMBL" id="AAZDVE040000002">
    <property type="protein sequence ID" value="EMP9431368.1"/>
    <property type="molecule type" value="Genomic_DNA"/>
</dbReference>
<dbReference type="InterPro" id="IPR052710">
    <property type="entry name" value="CAAX_protease"/>
</dbReference>
<dbReference type="InterPro" id="IPR003675">
    <property type="entry name" value="Rce1/LyrA-like_dom"/>
</dbReference>
<dbReference type="AlphaFoldDB" id="A0AAI9MUU7"/>
<feature type="transmembrane region" description="Helical" evidence="1">
    <location>
        <begin position="12"/>
        <end position="30"/>
    </location>
</feature>
<evidence type="ECO:0000313" key="4">
    <source>
        <dbReference type="EMBL" id="MER5075933.1"/>
    </source>
</evidence>
<comment type="caution">
    <text evidence="3">The sequence shown here is derived from an EMBL/GenBank/DDBJ whole genome shotgun (WGS) entry which is preliminary data.</text>
</comment>
<dbReference type="RefSeq" id="WP_154622006.1">
    <property type="nucleotide sequence ID" value="NZ_CP095443.1"/>
</dbReference>
<proteinExistence type="predicted"/>
<keyword evidence="3" id="KW-0482">Metalloprotease</keyword>
<dbReference type="PANTHER" id="PTHR36435">
    <property type="entry name" value="SLR1288 PROTEIN"/>
    <property type="match status" value="1"/>
</dbReference>
<feature type="domain" description="CAAX prenyl protease 2/Lysostaphin resistance protein A-like" evidence="2">
    <location>
        <begin position="115"/>
        <end position="206"/>
    </location>
</feature>
<dbReference type="GO" id="GO:0080120">
    <property type="term" value="P:CAAX-box protein maturation"/>
    <property type="evidence" value="ECO:0007669"/>
    <property type="project" value="UniProtKB-ARBA"/>
</dbReference>
<keyword evidence="3" id="KW-0645">Protease</keyword>
<keyword evidence="3" id="KW-0378">Hydrolase</keyword>
<feature type="transmembrane region" description="Helical" evidence="1">
    <location>
        <begin position="194"/>
        <end position="215"/>
    </location>
</feature>
<dbReference type="GO" id="GO:0004175">
    <property type="term" value="F:endopeptidase activity"/>
    <property type="evidence" value="ECO:0007669"/>
    <property type="project" value="UniProtKB-ARBA"/>
</dbReference>
<feature type="transmembrane region" description="Helical" evidence="1">
    <location>
        <begin position="168"/>
        <end position="187"/>
    </location>
</feature>
<protein>
    <submittedName>
        <fullName evidence="3">CPBP family intramembrane metalloprotease</fullName>
    </submittedName>
</protein>
<evidence type="ECO:0000259" key="2">
    <source>
        <dbReference type="Pfam" id="PF02517"/>
    </source>
</evidence>
<feature type="transmembrane region" description="Helical" evidence="1">
    <location>
        <begin position="109"/>
        <end position="129"/>
    </location>
</feature>
<accession>A0AAI9MUU7</accession>
<evidence type="ECO:0000256" key="1">
    <source>
        <dbReference type="SAM" id="Phobius"/>
    </source>
</evidence>
<name>A0AAI9MUU7_PROST</name>
<dbReference type="PANTHER" id="PTHR36435:SF1">
    <property type="entry name" value="CAAX AMINO TERMINAL PROTEASE FAMILY PROTEIN"/>
    <property type="match status" value="1"/>
</dbReference>
<organism evidence="3">
    <name type="scientific">Providencia stuartii</name>
    <dbReference type="NCBI Taxonomy" id="588"/>
    <lineage>
        <taxon>Bacteria</taxon>
        <taxon>Pseudomonadati</taxon>
        <taxon>Pseudomonadota</taxon>
        <taxon>Gammaproteobacteria</taxon>
        <taxon>Enterobacterales</taxon>
        <taxon>Morganellaceae</taxon>
        <taxon>Providencia</taxon>
    </lineage>
</organism>
<keyword evidence="1" id="KW-1133">Transmembrane helix</keyword>
<feature type="transmembrane region" description="Helical" evidence="1">
    <location>
        <begin position="141"/>
        <end position="162"/>
    </location>
</feature>
<feature type="transmembrane region" description="Helical" evidence="1">
    <location>
        <begin position="75"/>
        <end position="97"/>
    </location>
</feature>
<evidence type="ECO:0000313" key="5">
    <source>
        <dbReference type="Proteomes" id="UP001495779"/>
    </source>
</evidence>
<dbReference type="EMBL" id="JAGSRH010000004">
    <property type="protein sequence ID" value="MER5075933.1"/>
    <property type="molecule type" value="Genomic_DNA"/>
</dbReference>
<dbReference type="Pfam" id="PF02517">
    <property type="entry name" value="Rce1-like"/>
    <property type="match status" value="1"/>
</dbReference>